<gene>
    <name evidence="2" type="ORF">S12H4_09154</name>
</gene>
<comment type="caution">
    <text evidence="2">The sequence shown here is derived from an EMBL/GenBank/DDBJ whole genome shotgun (WGS) entry which is preliminary data.</text>
</comment>
<dbReference type="EMBL" id="BARW01003664">
    <property type="protein sequence ID" value="GAI69757.1"/>
    <property type="molecule type" value="Genomic_DNA"/>
</dbReference>
<sequence length="77" mass="8458">GTIFKYIFNTIGTLFLVLGTTGFIINVLKVFGKKISIGGFTVSILLLWIGAFLTGTSFTIWGFLMGGERSPIGYHFF</sequence>
<evidence type="ECO:0000256" key="1">
    <source>
        <dbReference type="SAM" id="Phobius"/>
    </source>
</evidence>
<name>X1QMI0_9ZZZZ</name>
<reference evidence="2" key="1">
    <citation type="journal article" date="2014" name="Front. Microbiol.">
        <title>High frequency of phylogenetically diverse reductive dehalogenase-homologous genes in deep subseafloor sedimentary metagenomes.</title>
        <authorList>
            <person name="Kawai M."/>
            <person name="Futagami T."/>
            <person name="Toyoda A."/>
            <person name="Takaki Y."/>
            <person name="Nishi S."/>
            <person name="Hori S."/>
            <person name="Arai W."/>
            <person name="Tsubouchi T."/>
            <person name="Morono Y."/>
            <person name="Uchiyama I."/>
            <person name="Ito T."/>
            <person name="Fujiyama A."/>
            <person name="Inagaki F."/>
            <person name="Takami H."/>
        </authorList>
    </citation>
    <scope>NUCLEOTIDE SEQUENCE</scope>
    <source>
        <strain evidence="2">Expedition CK06-06</strain>
    </source>
</reference>
<dbReference type="AlphaFoldDB" id="X1QMI0"/>
<protein>
    <submittedName>
        <fullName evidence="2">Uncharacterized protein</fullName>
    </submittedName>
</protein>
<accession>X1QMI0</accession>
<keyword evidence="1" id="KW-0812">Transmembrane</keyword>
<evidence type="ECO:0000313" key="2">
    <source>
        <dbReference type="EMBL" id="GAI69757.1"/>
    </source>
</evidence>
<keyword evidence="1" id="KW-0472">Membrane</keyword>
<keyword evidence="1" id="KW-1133">Transmembrane helix</keyword>
<feature type="transmembrane region" description="Helical" evidence="1">
    <location>
        <begin position="6"/>
        <end position="28"/>
    </location>
</feature>
<feature type="non-terminal residue" evidence="2">
    <location>
        <position position="1"/>
    </location>
</feature>
<organism evidence="2">
    <name type="scientific">marine sediment metagenome</name>
    <dbReference type="NCBI Taxonomy" id="412755"/>
    <lineage>
        <taxon>unclassified sequences</taxon>
        <taxon>metagenomes</taxon>
        <taxon>ecological metagenomes</taxon>
    </lineage>
</organism>
<feature type="transmembrane region" description="Helical" evidence="1">
    <location>
        <begin position="40"/>
        <end position="64"/>
    </location>
</feature>
<proteinExistence type="predicted"/>